<keyword evidence="1" id="KW-0813">Transport</keyword>
<evidence type="ECO:0000256" key="1">
    <source>
        <dbReference type="ARBA" id="ARBA00022448"/>
    </source>
</evidence>
<protein>
    <submittedName>
        <fullName evidence="3">Uncharacterized protein</fullName>
    </submittedName>
</protein>
<gene>
    <name evidence="3" type="ORF">DH2020_024758</name>
</gene>
<feature type="region of interest" description="Disordered" evidence="2">
    <location>
        <begin position="1"/>
        <end position="48"/>
    </location>
</feature>
<comment type="caution">
    <text evidence="3">The sequence shown here is derived from an EMBL/GenBank/DDBJ whole genome shotgun (WGS) entry which is preliminary data.</text>
</comment>
<proteinExistence type="predicted"/>
<organism evidence="3 4">
    <name type="scientific">Rehmannia glutinosa</name>
    <name type="common">Chinese foxglove</name>
    <dbReference type="NCBI Taxonomy" id="99300"/>
    <lineage>
        <taxon>Eukaryota</taxon>
        <taxon>Viridiplantae</taxon>
        <taxon>Streptophyta</taxon>
        <taxon>Embryophyta</taxon>
        <taxon>Tracheophyta</taxon>
        <taxon>Spermatophyta</taxon>
        <taxon>Magnoliopsida</taxon>
        <taxon>eudicotyledons</taxon>
        <taxon>Gunneridae</taxon>
        <taxon>Pentapetalae</taxon>
        <taxon>asterids</taxon>
        <taxon>lamiids</taxon>
        <taxon>Lamiales</taxon>
        <taxon>Orobanchaceae</taxon>
        <taxon>Rehmannieae</taxon>
        <taxon>Rehmannia</taxon>
    </lineage>
</organism>
<dbReference type="Pfam" id="PF08700">
    <property type="entry name" value="VPS51_Exo84_N"/>
    <property type="match status" value="1"/>
</dbReference>
<dbReference type="PANTHER" id="PTHR21426">
    <property type="entry name" value="EXOCYST COMPLEX COMPONENT 8"/>
    <property type="match status" value="1"/>
</dbReference>
<sequence length="217" mass="24122">MDSTSISTSRFRFRDHSREIADEDSSEGHTTADSSSISSDGDEEPELESMTAKGVQHLCSELLELKQESDEDFQKNIFSNYSAFLAILKEIEGMQSVLLGLKNQASSQKSLIQDVRNGILSRVPSDETIQSTLEETLHVQPLSPSILETHTENVSEMLDTLLSEHRLDDALALLEMEGDFVQNLQSGEMFSSDQLMSYNSTISEKMGYACRSINING</sequence>
<keyword evidence="4" id="KW-1185">Reference proteome</keyword>
<feature type="compositionally biased region" description="Low complexity" evidence="2">
    <location>
        <begin position="1"/>
        <end position="10"/>
    </location>
</feature>
<dbReference type="Proteomes" id="UP001318860">
    <property type="component" value="Unassembled WGS sequence"/>
</dbReference>
<accession>A0ABR0W5Y4</accession>
<reference evidence="3 4" key="1">
    <citation type="journal article" date="2021" name="Comput. Struct. Biotechnol. J.">
        <title>De novo genome assembly of the potent medicinal plant Rehmannia glutinosa using nanopore technology.</title>
        <authorList>
            <person name="Ma L."/>
            <person name="Dong C."/>
            <person name="Song C."/>
            <person name="Wang X."/>
            <person name="Zheng X."/>
            <person name="Niu Y."/>
            <person name="Chen S."/>
            <person name="Feng W."/>
        </authorList>
    </citation>
    <scope>NUCLEOTIDE SEQUENCE [LARGE SCALE GENOMIC DNA]</scope>
    <source>
        <strain evidence="3">DH-2019</strain>
    </source>
</reference>
<dbReference type="InterPro" id="IPR033961">
    <property type="entry name" value="Exo84"/>
</dbReference>
<evidence type="ECO:0000313" key="4">
    <source>
        <dbReference type="Proteomes" id="UP001318860"/>
    </source>
</evidence>
<dbReference type="PANTHER" id="PTHR21426:SF13">
    <property type="entry name" value="OS08G0566700 PROTEIN"/>
    <property type="match status" value="1"/>
</dbReference>
<dbReference type="EMBL" id="JABTTQ020000140">
    <property type="protein sequence ID" value="KAK6141499.1"/>
    <property type="molecule type" value="Genomic_DNA"/>
</dbReference>
<evidence type="ECO:0000256" key="2">
    <source>
        <dbReference type="SAM" id="MobiDB-lite"/>
    </source>
</evidence>
<evidence type="ECO:0000313" key="3">
    <source>
        <dbReference type="EMBL" id="KAK6141499.1"/>
    </source>
</evidence>
<name>A0ABR0W5Y4_REHGL</name>